<proteinExistence type="predicted"/>
<organism evidence="1 2">
    <name type="scientific">Mycobacterium paragordonae</name>
    <dbReference type="NCBI Taxonomy" id="1389713"/>
    <lineage>
        <taxon>Bacteria</taxon>
        <taxon>Bacillati</taxon>
        <taxon>Actinomycetota</taxon>
        <taxon>Actinomycetes</taxon>
        <taxon>Mycobacteriales</taxon>
        <taxon>Mycobacteriaceae</taxon>
        <taxon>Mycobacterium</taxon>
    </lineage>
</organism>
<dbReference type="Proteomes" id="UP000465240">
    <property type="component" value="Unassembled WGS sequence"/>
</dbReference>
<dbReference type="EMBL" id="BLKX01000002">
    <property type="protein sequence ID" value="GFG82803.1"/>
    <property type="molecule type" value="Genomic_DNA"/>
</dbReference>
<reference evidence="1 2" key="1">
    <citation type="journal article" date="2019" name="Emerg. Microbes Infect.">
        <title>Comprehensive subspecies identification of 175 nontuberculous mycobacteria species based on 7547 genomic profiles.</title>
        <authorList>
            <person name="Matsumoto Y."/>
            <person name="Kinjo T."/>
            <person name="Motooka D."/>
            <person name="Nabeya D."/>
            <person name="Jung N."/>
            <person name="Uechi K."/>
            <person name="Horii T."/>
            <person name="Iida T."/>
            <person name="Fujita J."/>
            <person name="Nakamura S."/>
        </authorList>
    </citation>
    <scope>NUCLEOTIDE SEQUENCE [LARGE SCALE GENOMIC DNA]</scope>
    <source>
        <strain evidence="1 2">JCM 18565</strain>
    </source>
</reference>
<evidence type="ECO:0000313" key="2">
    <source>
        <dbReference type="Proteomes" id="UP000465240"/>
    </source>
</evidence>
<keyword evidence="1" id="KW-0614">Plasmid</keyword>
<comment type="caution">
    <text evidence="1">The sequence shown here is derived from an EMBL/GenBank/DDBJ whole genome shotgun (WGS) entry which is preliminary data.</text>
</comment>
<protein>
    <submittedName>
        <fullName evidence="1">Uncharacterized protein</fullName>
    </submittedName>
</protein>
<evidence type="ECO:0000313" key="1">
    <source>
        <dbReference type="EMBL" id="GFG82803.1"/>
    </source>
</evidence>
<name>A0ABQ1CF65_9MYCO</name>
<keyword evidence="2" id="KW-1185">Reference proteome</keyword>
<gene>
    <name evidence="1" type="ORF">MPRG_60790</name>
</gene>
<geneLocation type="plasmid" evidence="1">
    <name>pJCM18565</name>
</geneLocation>
<accession>A0ABQ1CF65</accession>
<sequence length="85" mass="9758">MRAHGRRCRVDVEGRSTVRYQAGHNIPAFGVDLTELKVNLTKMRIYRVDDPALGVLANNDLVRHQFFEEACETSVRRVKCTELVE</sequence>